<keyword evidence="9 12" id="KW-0472">Membrane</keyword>
<keyword evidence="14" id="KW-1185">Reference proteome</keyword>
<dbReference type="InterPro" id="IPR000537">
    <property type="entry name" value="UbiA_prenyltransferase"/>
</dbReference>
<evidence type="ECO:0000256" key="9">
    <source>
        <dbReference type="ARBA" id="ARBA00023136"/>
    </source>
</evidence>
<dbReference type="GO" id="GO:0046474">
    <property type="term" value="P:glycerophospholipid biosynthetic process"/>
    <property type="evidence" value="ECO:0007669"/>
    <property type="project" value="UniProtKB-UniRule"/>
</dbReference>
<keyword evidence="5 12" id="KW-0812">Transmembrane</keyword>
<evidence type="ECO:0000256" key="8">
    <source>
        <dbReference type="ARBA" id="ARBA00023098"/>
    </source>
</evidence>
<dbReference type="PANTHER" id="PTHR42723:SF1">
    <property type="entry name" value="CHLOROPHYLL SYNTHASE, CHLOROPLASTIC"/>
    <property type="match status" value="1"/>
</dbReference>
<protein>
    <recommendedName>
        <fullName evidence="12">Digeranylgeranylglyceryl phosphate synthase</fullName>
        <shortName evidence="12">DGGGP synthase</shortName>
        <shortName evidence="12">DGGGPS</shortName>
        <ecNumber evidence="12">2.5.1.42</ecNumber>
    </recommendedName>
    <alternativeName>
        <fullName evidence="12">(S)-2,3-di-O-geranylgeranylglyceryl phosphate synthase</fullName>
    </alternativeName>
    <alternativeName>
        <fullName evidence="12">Geranylgeranylglycerol-phosphate geranylgeranyltransferase</fullName>
    </alternativeName>
</protein>
<evidence type="ECO:0000313" key="14">
    <source>
        <dbReference type="Proteomes" id="UP000245934"/>
    </source>
</evidence>
<dbReference type="Gene3D" id="1.20.120.1780">
    <property type="entry name" value="UbiA prenyltransferase"/>
    <property type="match status" value="1"/>
</dbReference>
<dbReference type="RefSeq" id="WP_109940470.1">
    <property type="nucleotide sequence ID" value="NZ_CP176366.1"/>
</dbReference>
<keyword evidence="11 12" id="KW-1208">Phospholipid metabolism</keyword>
<keyword evidence="7 12" id="KW-1133">Transmembrane helix</keyword>
<comment type="pathway">
    <text evidence="12">Membrane lipid metabolism; glycerophospholipid metabolism.</text>
</comment>
<feature type="transmembrane region" description="Helical" evidence="12">
    <location>
        <begin position="36"/>
        <end position="54"/>
    </location>
</feature>
<evidence type="ECO:0000256" key="7">
    <source>
        <dbReference type="ARBA" id="ARBA00022989"/>
    </source>
</evidence>
<feature type="transmembrane region" description="Helical" evidence="12">
    <location>
        <begin position="75"/>
        <end position="93"/>
    </location>
</feature>
<dbReference type="Proteomes" id="UP000245934">
    <property type="component" value="Unassembled WGS sequence"/>
</dbReference>
<evidence type="ECO:0000256" key="6">
    <source>
        <dbReference type="ARBA" id="ARBA00022842"/>
    </source>
</evidence>
<feature type="transmembrane region" description="Helical" evidence="12">
    <location>
        <begin position="262"/>
        <end position="279"/>
    </location>
</feature>
<dbReference type="EC" id="2.5.1.42" evidence="12"/>
<dbReference type="AlphaFoldDB" id="A0A2V2N5E6"/>
<dbReference type="EMBL" id="QGMZ01000014">
    <property type="protein sequence ID" value="PWR75039.1"/>
    <property type="molecule type" value="Genomic_DNA"/>
</dbReference>
<evidence type="ECO:0000256" key="3">
    <source>
        <dbReference type="ARBA" id="ARBA00022516"/>
    </source>
</evidence>
<dbReference type="OrthoDB" id="11851at2157"/>
<reference evidence="13 14" key="1">
    <citation type="submission" date="2018-05" db="EMBL/GenBank/DDBJ databases">
        <title>Draft genome of Methanospirillum stamsii Pt1.</title>
        <authorList>
            <person name="Dueholm M.S."/>
            <person name="Nielsen P.H."/>
            <person name="Bakmann L.F."/>
            <person name="Otzen D.E."/>
        </authorList>
    </citation>
    <scope>NUCLEOTIDE SEQUENCE [LARGE SCALE GENOMIC DNA]</scope>
    <source>
        <strain evidence="13 14">Pt1</strain>
    </source>
</reference>
<keyword evidence="8 12" id="KW-0443">Lipid metabolism</keyword>
<comment type="caution">
    <text evidence="13">The sequence shown here is derived from an EMBL/GenBank/DDBJ whole genome shotgun (WGS) entry which is preliminary data.</text>
</comment>
<evidence type="ECO:0000256" key="4">
    <source>
        <dbReference type="ARBA" id="ARBA00022679"/>
    </source>
</evidence>
<gene>
    <name evidence="13" type="ORF">DLD82_07415</name>
</gene>
<comment type="cofactor">
    <cofactor evidence="12">
        <name>Mg(2+)</name>
        <dbReference type="ChEBI" id="CHEBI:18420"/>
    </cofactor>
</comment>
<comment type="function">
    <text evidence="12">Prenyltransferase that catalyzes the transfer of the geranylgeranyl moiety of geranylgeranyl diphosphate (GGPP) to the C2 hydroxyl of (S)-3-O-geranylgeranylglyceryl phosphate (GGGP). This reaction is the second ether-bond-formation step in the biosynthesis of archaeal membrane lipids.</text>
</comment>
<keyword evidence="2 12" id="KW-1003">Cell membrane</keyword>
<comment type="subcellular location">
    <subcellularLocation>
        <location evidence="1 12">Cell membrane</location>
        <topology evidence="1 12">Multi-pass membrane protein</topology>
    </subcellularLocation>
</comment>
<feature type="transmembrane region" description="Helical" evidence="12">
    <location>
        <begin position="128"/>
        <end position="148"/>
    </location>
</feature>
<dbReference type="InterPro" id="IPR050475">
    <property type="entry name" value="Prenyltransferase_related"/>
</dbReference>
<evidence type="ECO:0000256" key="5">
    <source>
        <dbReference type="ARBA" id="ARBA00022692"/>
    </source>
</evidence>
<accession>A0A2V2N5E6</accession>
<evidence type="ECO:0000313" key="13">
    <source>
        <dbReference type="EMBL" id="PWR75039.1"/>
    </source>
</evidence>
<comment type="similarity">
    <text evidence="12">Belongs to the UbiA prenyltransferase family. DGGGP synthase subfamily.</text>
</comment>
<evidence type="ECO:0000256" key="10">
    <source>
        <dbReference type="ARBA" id="ARBA00023209"/>
    </source>
</evidence>
<keyword evidence="3 12" id="KW-0444">Lipid biosynthesis</keyword>
<feature type="transmembrane region" description="Helical" evidence="12">
    <location>
        <begin position="12"/>
        <end position="30"/>
    </location>
</feature>
<dbReference type="UniPathway" id="UPA00940"/>
<keyword evidence="4 12" id="KW-0808">Transferase</keyword>
<dbReference type="PANTHER" id="PTHR42723">
    <property type="entry name" value="CHLOROPHYLL SYNTHASE"/>
    <property type="match status" value="1"/>
</dbReference>
<evidence type="ECO:0000256" key="2">
    <source>
        <dbReference type="ARBA" id="ARBA00022475"/>
    </source>
</evidence>
<dbReference type="Gene3D" id="1.10.357.140">
    <property type="entry name" value="UbiA prenyltransferase"/>
    <property type="match status" value="1"/>
</dbReference>
<feature type="transmembrane region" description="Helical" evidence="12">
    <location>
        <begin position="99"/>
        <end position="121"/>
    </location>
</feature>
<keyword evidence="6 12" id="KW-0460">Magnesium</keyword>
<evidence type="ECO:0000256" key="11">
    <source>
        <dbReference type="ARBA" id="ARBA00023264"/>
    </source>
</evidence>
<evidence type="ECO:0000256" key="1">
    <source>
        <dbReference type="ARBA" id="ARBA00004651"/>
    </source>
</evidence>
<evidence type="ECO:0000256" key="12">
    <source>
        <dbReference type="HAMAP-Rule" id="MF_01286"/>
    </source>
</evidence>
<dbReference type="GO" id="GO:0047295">
    <property type="term" value="F:geranylgeranylglycerol-phosphate geranylgeranyltransferase activity"/>
    <property type="evidence" value="ECO:0007669"/>
    <property type="project" value="UniProtKB-UniRule"/>
</dbReference>
<keyword evidence="10 12" id="KW-0594">Phospholipid biosynthesis</keyword>
<dbReference type="HAMAP" id="MF_01286">
    <property type="entry name" value="DGGGP_synth"/>
    <property type="match status" value="1"/>
</dbReference>
<dbReference type="GeneID" id="97611076"/>
<dbReference type="InterPro" id="IPR044878">
    <property type="entry name" value="UbiA_sf"/>
</dbReference>
<dbReference type="NCBIfam" id="NF009521">
    <property type="entry name" value="PRK12882.1"/>
    <property type="match status" value="1"/>
</dbReference>
<proteinExistence type="inferred from homology"/>
<dbReference type="Pfam" id="PF01040">
    <property type="entry name" value="UbiA"/>
    <property type="match status" value="1"/>
</dbReference>
<feature type="transmembrane region" description="Helical" evidence="12">
    <location>
        <begin position="195"/>
        <end position="219"/>
    </location>
</feature>
<dbReference type="GO" id="GO:0005886">
    <property type="term" value="C:plasma membrane"/>
    <property type="evidence" value="ECO:0007669"/>
    <property type="project" value="UniProtKB-SubCell"/>
</dbReference>
<sequence length="280" mass="29400">MNGAAYISIIRPVNAVVAGLAGILGVIIATGTIPSIFVFIFLIVLFITGAGNVINDYYDREIDAINQPERPIPSGLISSGNALAYAAILFMAGNTIAIAFTPISLAGIALVNSILLWLYAAYLKVTPLFGNISVSYLAASIFLFGGAIEGIPGLISVLPIAGATFGVMLARELIKDAEDMPGDNEHGARTFPLLYGIRPTLYLALGCAIAGVLVSLFMVSKWGTTYLIAISLVDAFILYGAISGIKATNSEEIIQTKSSKKLKMGMFASLLVFLGSAVLL</sequence>
<name>A0A2V2N5E6_9EURY</name>
<feature type="transmembrane region" description="Helical" evidence="12">
    <location>
        <begin position="225"/>
        <end position="242"/>
    </location>
</feature>
<feature type="transmembrane region" description="Helical" evidence="12">
    <location>
        <begin position="154"/>
        <end position="174"/>
    </location>
</feature>
<dbReference type="GO" id="GO:0000287">
    <property type="term" value="F:magnesium ion binding"/>
    <property type="evidence" value="ECO:0007669"/>
    <property type="project" value="UniProtKB-UniRule"/>
</dbReference>
<dbReference type="InterPro" id="IPR023547">
    <property type="entry name" value="DGGGP_synth"/>
</dbReference>
<organism evidence="13 14">
    <name type="scientific">Methanospirillum stamsii</name>
    <dbReference type="NCBI Taxonomy" id="1277351"/>
    <lineage>
        <taxon>Archaea</taxon>
        <taxon>Methanobacteriati</taxon>
        <taxon>Methanobacteriota</taxon>
        <taxon>Stenosarchaea group</taxon>
        <taxon>Methanomicrobia</taxon>
        <taxon>Methanomicrobiales</taxon>
        <taxon>Methanospirillaceae</taxon>
        <taxon>Methanospirillum</taxon>
    </lineage>
</organism>
<comment type="catalytic activity">
    <reaction evidence="12">
        <text>sn-3-O-(geranylgeranyl)glycerol 1-phosphate + (2E,6E,10E)-geranylgeranyl diphosphate = 2,3-bis-O-(geranylgeranyl)-sn-glycerol 1-phosphate + diphosphate</text>
        <dbReference type="Rhea" id="RHEA:18109"/>
        <dbReference type="ChEBI" id="CHEBI:33019"/>
        <dbReference type="ChEBI" id="CHEBI:57677"/>
        <dbReference type="ChEBI" id="CHEBI:58756"/>
        <dbReference type="ChEBI" id="CHEBI:58837"/>
        <dbReference type="EC" id="2.5.1.42"/>
    </reaction>
</comment>
<dbReference type="CDD" id="cd13961">
    <property type="entry name" value="PT_UbiA_DGGGPS"/>
    <property type="match status" value="1"/>
</dbReference>